<protein>
    <recommendedName>
        <fullName evidence="4">DUF937 domain-containing protein</fullName>
    </recommendedName>
</protein>
<evidence type="ECO:0000313" key="2">
    <source>
        <dbReference type="EMBL" id="NYI70221.1"/>
    </source>
</evidence>
<evidence type="ECO:0008006" key="4">
    <source>
        <dbReference type="Google" id="ProtNLM"/>
    </source>
</evidence>
<organism evidence="2 3">
    <name type="scientific">Naumannella cuiyingiana</name>
    <dbReference type="NCBI Taxonomy" id="1347891"/>
    <lineage>
        <taxon>Bacteria</taxon>
        <taxon>Bacillati</taxon>
        <taxon>Actinomycetota</taxon>
        <taxon>Actinomycetes</taxon>
        <taxon>Propionibacteriales</taxon>
        <taxon>Propionibacteriaceae</taxon>
        <taxon>Naumannella</taxon>
    </lineage>
</organism>
<gene>
    <name evidence="2" type="ORF">GGQ54_000781</name>
</gene>
<comment type="caution">
    <text evidence="2">The sequence shown here is derived from an EMBL/GenBank/DDBJ whole genome shotgun (WGS) entry which is preliminary data.</text>
</comment>
<dbReference type="EMBL" id="JACBZS010000001">
    <property type="protein sequence ID" value="NYI70221.1"/>
    <property type="molecule type" value="Genomic_DNA"/>
</dbReference>
<sequence length="223" mass="22123">MSAVDEILNAVPIDQLASEVGSDPAQTEQAARQAVSALLGGMSANADDEGGARSLATAVQQHENSPVVAGDGGTFKLQAVDTADGEKIVSNVFGDNTEAVVQRLGGSGGQQDLINKLLPILAPIVLAYLAKKVQGTKYGDLLGPILAGAAGGTAVGPLQDILGQVLGGKDPQPPAGQPAPGQPAPNAPAPEQTAPEPAQQSGPIPGGILGGLLNDLLGGGRRS</sequence>
<feature type="compositionally biased region" description="Pro residues" evidence="1">
    <location>
        <begin position="171"/>
        <end position="188"/>
    </location>
</feature>
<accession>A0A7Z0IK72</accession>
<dbReference type="Pfam" id="PF06078">
    <property type="entry name" value="DUF937"/>
    <property type="match status" value="1"/>
</dbReference>
<proteinExistence type="predicted"/>
<keyword evidence="3" id="KW-1185">Reference proteome</keyword>
<dbReference type="InterPro" id="IPR009282">
    <property type="entry name" value="DUF937"/>
</dbReference>
<reference evidence="2 3" key="1">
    <citation type="submission" date="2020-07" db="EMBL/GenBank/DDBJ databases">
        <title>Sequencing the genomes of 1000 actinobacteria strains.</title>
        <authorList>
            <person name="Klenk H.-P."/>
        </authorList>
    </citation>
    <scope>NUCLEOTIDE SEQUENCE [LARGE SCALE GENOMIC DNA]</scope>
    <source>
        <strain evidence="2 3">DSM 103164</strain>
    </source>
</reference>
<feature type="region of interest" description="Disordered" evidence="1">
    <location>
        <begin position="163"/>
        <end position="223"/>
    </location>
</feature>
<dbReference type="Proteomes" id="UP000527616">
    <property type="component" value="Unassembled WGS sequence"/>
</dbReference>
<name>A0A7Z0IK72_9ACTN</name>
<feature type="compositionally biased region" description="Low complexity" evidence="1">
    <location>
        <begin position="189"/>
        <end position="203"/>
    </location>
</feature>
<dbReference type="AlphaFoldDB" id="A0A7Z0IK72"/>
<evidence type="ECO:0000313" key="3">
    <source>
        <dbReference type="Proteomes" id="UP000527616"/>
    </source>
</evidence>
<evidence type="ECO:0000256" key="1">
    <source>
        <dbReference type="SAM" id="MobiDB-lite"/>
    </source>
</evidence>
<dbReference type="RefSeq" id="WP_179444202.1">
    <property type="nucleotide sequence ID" value="NZ_JACBZS010000001.1"/>
</dbReference>